<name>A0ABS5ZFZ5_9GAMM</name>
<evidence type="ECO:0000313" key="3">
    <source>
        <dbReference type="Proteomes" id="UP000690515"/>
    </source>
</evidence>
<protein>
    <submittedName>
        <fullName evidence="2">Glycoside hydrolase</fullName>
    </submittedName>
</protein>
<gene>
    <name evidence="2" type="ORF">KCG35_18080</name>
</gene>
<dbReference type="Pfam" id="PF11308">
    <property type="entry name" value="Glyco_hydro_129"/>
    <property type="match status" value="1"/>
</dbReference>
<organism evidence="2 3">
    <name type="scientific">Zooshikella harenae</name>
    <dbReference type="NCBI Taxonomy" id="2827238"/>
    <lineage>
        <taxon>Bacteria</taxon>
        <taxon>Pseudomonadati</taxon>
        <taxon>Pseudomonadota</taxon>
        <taxon>Gammaproteobacteria</taxon>
        <taxon>Oceanospirillales</taxon>
        <taxon>Zooshikellaceae</taxon>
        <taxon>Zooshikella</taxon>
    </lineage>
</organism>
<dbReference type="EMBL" id="JAGSOY010000056">
    <property type="protein sequence ID" value="MBU2712982.1"/>
    <property type="molecule type" value="Genomic_DNA"/>
</dbReference>
<keyword evidence="2" id="KW-0378">Hydrolase</keyword>
<dbReference type="GO" id="GO:0016787">
    <property type="term" value="F:hydrolase activity"/>
    <property type="evidence" value="ECO:0007669"/>
    <property type="project" value="UniProtKB-KW"/>
</dbReference>
<dbReference type="PROSITE" id="PS51257">
    <property type="entry name" value="PROKAR_LIPOPROTEIN"/>
    <property type="match status" value="1"/>
</dbReference>
<evidence type="ECO:0000313" key="2">
    <source>
        <dbReference type="EMBL" id="MBU2712982.1"/>
    </source>
</evidence>
<feature type="signal peptide" evidence="1">
    <location>
        <begin position="1"/>
        <end position="22"/>
    </location>
</feature>
<keyword evidence="3" id="KW-1185">Reference proteome</keyword>
<dbReference type="Proteomes" id="UP000690515">
    <property type="component" value="Unassembled WGS sequence"/>
</dbReference>
<keyword evidence="1" id="KW-0732">Signal</keyword>
<evidence type="ECO:0000256" key="1">
    <source>
        <dbReference type="SAM" id="SignalP"/>
    </source>
</evidence>
<sequence length="745" mass="86187">MRKQLQILFNVIWLSACSNSYAITLQSQQWQVDIEPSTLAMTSTYNMKSLILSNGGTLNDSKTISSQPVAITQQTSNQLEWQWPKQKLTFLAKLNGTNLQFTIHSDQPQSLTWLQQPQTNVNALILPLGEGSYIPLNNTTWQKYLINELQTVNTTQDLKLPLWSQQFNNLQMNWVLNNPFNNQITFSQQSKNLTLTATHKFTALNLHEPVDVTINLDTQKNVISGAKVYRSYLKTKKQFVNLTHRLKNVNYGDKIIGASHFYVWGMPLFSYYDVKNWPGLISWLKSRPGKDFINKLQSKEQRLALQKVKQNLPQWEKKWLAHTLNSAFIASIPQSDNKINTQVKHANATIALVKEKIGPFLNDKKDWGDGLSNRLLARLQKVGIKRAWLGLDDWRVGFYHPEAVQKAKEIGYLVGAYDSYNTALPLSESNGSWMSSEMGEGIFNKCGIIQADGKWKTGFKQRGRYTNPSCLTDYYKNRVSQILQYAKYNSYFLDVDATGMVFEDYHPEHTMTEKLMALSREARLQWFSNHFRLPLGSEDGNAVTHRGIIFAHGLQTPVFGWGNQSMFKNKQSNYYLGNWWPDNQPSLFFKQADILPKYRTTVFDPRFKVPLYQTVFHDAVITTHHWYYDNFKFPTLRPQRELFSLLYAVPPLYHINYEVLNQRLPTIKQFDQAFSPLHQQLATQAVKQFLFLNEERTVHYIQYEDNSEVWANFSNKSWSQQKVNIPAQSMVATLANGQIVKYQAQ</sequence>
<accession>A0ABS5ZFZ5</accession>
<proteinExistence type="predicted"/>
<feature type="chain" id="PRO_5047054089" evidence="1">
    <location>
        <begin position="23"/>
        <end position="745"/>
    </location>
</feature>
<comment type="caution">
    <text evidence="2">The sequence shown here is derived from an EMBL/GenBank/DDBJ whole genome shotgun (WGS) entry which is preliminary data.</text>
</comment>
<dbReference type="RefSeq" id="WP_215821205.1">
    <property type="nucleotide sequence ID" value="NZ_JAGSOY010000056.1"/>
</dbReference>
<dbReference type="InterPro" id="IPR021459">
    <property type="entry name" value="GH101-related"/>
</dbReference>
<reference evidence="2 3" key="1">
    <citation type="submission" date="2021-04" db="EMBL/GenBank/DDBJ databases">
        <authorList>
            <person name="Pira H."/>
            <person name="Risdian C."/>
            <person name="Wink J."/>
        </authorList>
    </citation>
    <scope>NUCLEOTIDE SEQUENCE [LARGE SCALE GENOMIC DNA]</scope>
    <source>
        <strain evidence="2 3">WH53</strain>
    </source>
</reference>